<evidence type="ECO:0000313" key="5">
    <source>
        <dbReference type="EMBL" id="OQO02534.1"/>
    </source>
</evidence>
<feature type="region of interest" description="Disordered" evidence="2">
    <location>
        <begin position="551"/>
        <end position="645"/>
    </location>
</feature>
<dbReference type="SMART" id="SM00393">
    <property type="entry name" value="R3H"/>
    <property type="match status" value="1"/>
</dbReference>
<reference evidence="6" key="1">
    <citation type="submission" date="2017-03" db="EMBL/GenBank/DDBJ databases">
        <title>Genomes of endolithic fungi from Antarctica.</title>
        <authorList>
            <person name="Coleine C."/>
            <person name="Masonjones S."/>
            <person name="Stajich J.E."/>
        </authorList>
    </citation>
    <scope>NUCLEOTIDE SEQUENCE [LARGE SCALE GENOMIC DNA]</scope>
    <source>
        <strain evidence="6">CCFEE 5527</strain>
    </source>
</reference>
<dbReference type="CDD" id="cd02642">
    <property type="entry name" value="R3H_encore_like"/>
    <property type="match status" value="1"/>
</dbReference>
<feature type="compositionally biased region" description="Polar residues" evidence="2">
    <location>
        <begin position="371"/>
        <end position="382"/>
    </location>
</feature>
<dbReference type="SUPFAM" id="SSF82708">
    <property type="entry name" value="R3H domain"/>
    <property type="match status" value="1"/>
</dbReference>
<feature type="region of interest" description="Disordered" evidence="2">
    <location>
        <begin position="800"/>
        <end position="819"/>
    </location>
</feature>
<evidence type="ECO:0000256" key="1">
    <source>
        <dbReference type="ARBA" id="ARBA00022553"/>
    </source>
</evidence>
<dbReference type="PANTHER" id="PTHR15672:SF8">
    <property type="entry name" value="PROTEIN ENCORE"/>
    <property type="match status" value="1"/>
</dbReference>
<feature type="compositionally biased region" description="Polar residues" evidence="2">
    <location>
        <begin position="587"/>
        <end position="609"/>
    </location>
</feature>
<dbReference type="GO" id="GO:0003676">
    <property type="term" value="F:nucleic acid binding"/>
    <property type="evidence" value="ECO:0007669"/>
    <property type="project" value="UniProtKB-UniRule"/>
</dbReference>
<dbReference type="STRING" id="1507870.A0A1V8SU15"/>
<feature type="region of interest" description="Disordered" evidence="2">
    <location>
        <begin position="27"/>
        <end position="197"/>
    </location>
</feature>
<dbReference type="Proteomes" id="UP000192596">
    <property type="component" value="Unassembled WGS sequence"/>
</dbReference>
<gene>
    <name evidence="5" type="ORF">B0A48_12061</name>
</gene>
<feature type="compositionally biased region" description="Polar residues" evidence="2">
    <location>
        <begin position="123"/>
        <end position="132"/>
    </location>
</feature>
<dbReference type="InterPro" id="IPR001374">
    <property type="entry name" value="R3H_dom"/>
</dbReference>
<feature type="compositionally biased region" description="Basic and acidic residues" evidence="2">
    <location>
        <begin position="386"/>
        <end position="405"/>
    </location>
</feature>
<dbReference type="Pfam" id="PF12752">
    <property type="entry name" value="SUZ"/>
    <property type="match status" value="1"/>
</dbReference>
<name>A0A1V8SU15_9PEZI</name>
<evidence type="ECO:0000256" key="2">
    <source>
        <dbReference type="SAM" id="MobiDB-lite"/>
    </source>
</evidence>
<protein>
    <recommendedName>
        <fullName evidence="7">SUZ domain-containing protein</fullName>
    </recommendedName>
</protein>
<dbReference type="PROSITE" id="PS51061">
    <property type="entry name" value="R3H"/>
    <property type="match status" value="1"/>
</dbReference>
<dbReference type="Pfam" id="PF01424">
    <property type="entry name" value="R3H"/>
    <property type="match status" value="1"/>
</dbReference>
<dbReference type="Gene3D" id="3.30.1370.50">
    <property type="entry name" value="R3H-like domain"/>
    <property type="match status" value="1"/>
</dbReference>
<feature type="domain" description="R3H" evidence="3">
    <location>
        <begin position="268"/>
        <end position="331"/>
    </location>
</feature>
<proteinExistence type="predicted"/>
<feature type="domain" description="SUZ" evidence="4">
    <location>
        <begin position="332"/>
        <end position="413"/>
    </location>
</feature>
<feature type="region of interest" description="Disordered" evidence="2">
    <location>
        <begin position="336"/>
        <end position="445"/>
    </location>
</feature>
<dbReference type="PANTHER" id="PTHR15672">
    <property type="entry name" value="CAMP-REGULATED PHOSPHOPROTEIN 21 RELATED R3H DOMAIN CONTAINING PROTEIN"/>
    <property type="match status" value="1"/>
</dbReference>
<organism evidence="5 6">
    <name type="scientific">Cryoendolithus antarcticus</name>
    <dbReference type="NCBI Taxonomy" id="1507870"/>
    <lineage>
        <taxon>Eukaryota</taxon>
        <taxon>Fungi</taxon>
        <taxon>Dikarya</taxon>
        <taxon>Ascomycota</taxon>
        <taxon>Pezizomycotina</taxon>
        <taxon>Dothideomycetes</taxon>
        <taxon>Dothideomycetidae</taxon>
        <taxon>Cladosporiales</taxon>
        <taxon>Cladosporiaceae</taxon>
        <taxon>Cryoendolithus</taxon>
    </lineage>
</organism>
<feature type="compositionally biased region" description="Pro residues" evidence="2">
    <location>
        <begin position="809"/>
        <end position="819"/>
    </location>
</feature>
<feature type="region of interest" description="Disordered" evidence="2">
    <location>
        <begin position="665"/>
        <end position="794"/>
    </location>
</feature>
<comment type="caution">
    <text evidence="5">The sequence shown here is derived from an EMBL/GenBank/DDBJ whole genome shotgun (WGS) entry which is preliminary data.</text>
</comment>
<keyword evidence="6" id="KW-1185">Reference proteome</keyword>
<evidence type="ECO:0008006" key="7">
    <source>
        <dbReference type="Google" id="ProtNLM"/>
    </source>
</evidence>
<dbReference type="InterPro" id="IPR036867">
    <property type="entry name" value="R3H_dom_sf"/>
</dbReference>
<feature type="compositionally biased region" description="Low complexity" evidence="2">
    <location>
        <begin position="573"/>
        <end position="586"/>
    </location>
</feature>
<dbReference type="InParanoid" id="A0A1V8SU15"/>
<dbReference type="AlphaFoldDB" id="A0A1V8SU15"/>
<evidence type="ECO:0000259" key="3">
    <source>
        <dbReference type="PROSITE" id="PS51061"/>
    </source>
</evidence>
<dbReference type="InterPro" id="IPR051937">
    <property type="entry name" value="R3H_domain_containing"/>
</dbReference>
<dbReference type="OrthoDB" id="278430at2759"/>
<feature type="compositionally biased region" description="Polar residues" evidence="2">
    <location>
        <begin position="619"/>
        <end position="643"/>
    </location>
</feature>
<dbReference type="InterPro" id="IPR024771">
    <property type="entry name" value="SUZ"/>
</dbReference>
<dbReference type="EMBL" id="NAJO01000027">
    <property type="protein sequence ID" value="OQO02534.1"/>
    <property type="molecule type" value="Genomic_DNA"/>
</dbReference>
<feature type="compositionally biased region" description="Basic and acidic residues" evidence="2">
    <location>
        <begin position="188"/>
        <end position="197"/>
    </location>
</feature>
<evidence type="ECO:0000259" key="4">
    <source>
        <dbReference type="PROSITE" id="PS51673"/>
    </source>
</evidence>
<evidence type="ECO:0000313" key="6">
    <source>
        <dbReference type="Proteomes" id="UP000192596"/>
    </source>
</evidence>
<keyword evidence="1" id="KW-0597">Phosphoprotein</keyword>
<feature type="compositionally biased region" description="Low complexity" evidence="2">
    <location>
        <begin position="728"/>
        <end position="742"/>
    </location>
</feature>
<dbReference type="GO" id="GO:0006012">
    <property type="term" value="P:galactose metabolic process"/>
    <property type="evidence" value="ECO:0007669"/>
    <property type="project" value="TreeGrafter"/>
</dbReference>
<accession>A0A1V8SU15</accession>
<sequence length="879" mass="93355">MASPQAMNAKPEKLSFAAIAAAGIKPPKAPSPVTTQPNGSHAIAQKAPVSDSTMPVIASSVPSGHLSISKPKRLVQLSGRVQQESKTPDGPVPVTNNESAGALELPVQPPPKPEILLAPAQEDASTAVSSSDGDGKPRSNDGKSQASGTTFTLDEKDSLRPDDSASVQAAPEEDDVFGAPEAATSETRSSEDAARPFRGQLKEIDAMEPSRRAPNGSFSNAGSRMLYVPPTGLGVGVLPNRVGIDMLDSAVAGPDSKLLEALENPRDRIWVLKLEQDIIDFVKDTKESSLALPQCHAFYRLLAHKIADYYSLGHAVDDTNNAVRLFRTPNCRIPPPLTGIVTPSTAASTPPPNGPQMKILRRGDGNPAIANGSNMTSSANSESGEDDRKKAVSREEREKRYEAARLRIMGSSKPVEQLDAKDNGVSRSNSAAGKKKKKPRDTDDDFQARSAYSSFFTPSSSASSYQLNTVAYPTAPVSTENVQQMPAWYNMQQGAVPYSGYINPLTQQWSPAIGPSAQNAPQQWTGATIPGYDVSSHFAQAMMLQQQGQAWPADGYAPSNGQTYQPMPYQMSPNWQQPPQTSQPPQYHTQRMSGSADQMPSMYSNNGHSQWPERPQIPSRKSSQQSPPYMNPSSTATPSQQVSHAEAQAQGYAYGLLPSAALGRPPNALEHPLPGSYKNAHFNPQSRTFVPGQVGSPASRSLTPSKPAASAAEHGKSHNVPYPLDRQTSNTSPYSNSPYSNNHMMVPAQPLTHPLPQPVFPRQPSPHMSLPPKPAPTAQSAFGEHMQHSSAEAMATGQSSIAKWGTPASLPPKPPPPAEPFDLAGLAQGSRTAGGSYGGSIPPRQYANGVPTFGYMPPIMGLGAGVAVNGASSPGARPM</sequence>
<feature type="compositionally biased region" description="Basic and acidic residues" evidence="2">
    <location>
        <begin position="153"/>
        <end position="163"/>
    </location>
</feature>
<feature type="compositionally biased region" description="Pro residues" evidence="2">
    <location>
        <begin position="753"/>
        <end position="775"/>
    </location>
</feature>
<feature type="compositionally biased region" description="Polar residues" evidence="2">
    <location>
        <begin position="142"/>
        <end position="152"/>
    </location>
</feature>
<dbReference type="PROSITE" id="PS51673">
    <property type="entry name" value="SUZ"/>
    <property type="match status" value="1"/>
</dbReference>